<evidence type="ECO:0000256" key="5">
    <source>
        <dbReference type="ARBA" id="ARBA00023136"/>
    </source>
</evidence>
<reference evidence="8 9" key="1">
    <citation type="journal article" name="Sci. Rep.">
        <title>Telomere-to-telomere assembled and centromere annotated genomes of the two main subspecies of the button mushroom Agaricus bisporus reveal especially polymorphic chromosome ends.</title>
        <authorList>
            <person name="Sonnenberg A.S.M."/>
            <person name="Sedaghat-Telgerd N."/>
            <person name="Lavrijssen B."/>
            <person name="Ohm R.A."/>
            <person name="Hendrickx P.M."/>
            <person name="Scholtmeijer K."/>
            <person name="Baars J.J.P."/>
            <person name="van Peer A."/>
        </authorList>
    </citation>
    <scope>NUCLEOTIDE SEQUENCE [LARGE SCALE GENOMIC DNA]</scope>
    <source>
        <strain evidence="8 9">H119_p4</strain>
    </source>
</reference>
<dbReference type="InterPro" id="IPR052053">
    <property type="entry name" value="IM_YidH-like"/>
</dbReference>
<evidence type="ECO:0000313" key="9">
    <source>
        <dbReference type="Proteomes" id="UP000629468"/>
    </source>
</evidence>
<dbReference type="Pfam" id="PF02656">
    <property type="entry name" value="DUF202"/>
    <property type="match status" value="1"/>
</dbReference>
<keyword evidence="2" id="KW-1003">Cell membrane</keyword>
<evidence type="ECO:0000256" key="3">
    <source>
        <dbReference type="ARBA" id="ARBA00022692"/>
    </source>
</evidence>
<keyword evidence="5 6" id="KW-0472">Membrane</keyword>
<keyword evidence="3 6" id="KW-0812">Transmembrane</keyword>
<sequence length="100" mass="10330">MRTSLAIASAGVALVQLFNTSNTARSEREDKLARPLGAFIIAVGLSVLGIGLGRYFTVQSALVKGAFPVARLSTAFIAVVLIVLVTAAFSLLLGGKLKLG</sequence>
<keyword evidence="4 6" id="KW-1133">Transmembrane helix</keyword>
<dbReference type="GO" id="GO:0005886">
    <property type="term" value="C:plasma membrane"/>
    <property type="evidence" value="ECO:0007669"/>
    <property type="project" value="UniProtKB-SubCell"/>
</dbReference>
<evidence type="ECO:0000256" key="2">
    <source>
        <dbReference type="ARBA" id="ARBA00022475"/>
    </source>
</evidence>
<dbReference type="PANTHER" id="PTHR34187:SF2">
    <property type="entry name" value="DUF202 DOMAIN-CONTAINING PROTEIN"/>
    <property type="match status" value="1"/>
</dbReference>
<evidence type="ECO:0000256" key="1">
    <source>
        <dbReference type="ARBA" id="ARBA00004651"/>
    </source>
</evidence>
<comment type="caution">
    <text evidence="8">The sequence shown here is derived from an EMBL/GenBank/DDBJ whole genome shotgun (WGS) entry which is preliminary data.</text>
</comment>
<feature type="domain" description="DUF202" evidence="7">
    <location>
        <begin position="1"/>
        <end position="60"/>
    </location>
</feature>
<evidence type="ECO:0000256" key="6">
    <source>
        <dbReference type="SAM" id="Phobius"/>
    </source>
</evidence>
<dbReference type="Proteomes" id="UP000629468">
    <property type="component" value="Unassembled WGS sequence"/>
</dbReference>
<protein>
    <recommendedName>
        <fullName evidence="7">DUF202 domain-containing protein</fullName>
    </recommendedName>
</protein>
<dbReference type="EMBL" id="JABXXO010000010">
    <property type="protein sequence ID" value="KAF7768112.1"/>
    <property type="molecule type" value="Genomic_DNA"/>
</dbReference>
<gene>
    <name evidence="8" type="ORF">Agabi119p4_7355</name>
</gene>
<evidence type="ECO:0000259" key="7">
    <source>
        <dbReference type="Pfam" id="PF02656"/>
    </source>
</evidence>
<proteinExistence type="predicted"/>
<evidence type="ECO:0000256" key="4">
    <source>
        <dbReference type="ARBA" id="ARBA00022989"/>
    </source>
</evidence>
<dbReference type="InterPro" id="IPR003807">
    <property type="entry name" value="DUF202"/>
</dbReference>
<dbReference type="PANTHER" id="PTHR34187">
    <property type="entry name" value="FGR18P"/>
    <property type="match status" value="1"/>
</dbReference>
<accession>A0A8H7EZ68</accession>
<organism evidence="8 9">
    <name type="scientific">Agaricus bisporus var. burnettii</name>
    <dbReference type="NCBI Taxonomy" id="192524"/>
    <lineage>
        <taxon>Eukaryota</taxon>
        <taxon>Fungi</taxon>
        <taxon>Dikarya</taxon>
        <taxon>Basidiomycota</taxon>
        <taxon>Agaricomycotina</taxon>
        <taxon>Agaricomycetes</taxon>
        <taxon>Agaricomycetidae</taxon>
        <taxon>Agaricales</taxon>
        <taxon>Agaricineae</taxon>
        <taxon>Agaricaceae</taxon>
        <taxon>Agaricus</taxon>
    </lineage>
</organism>
<evidence type="ECO:0000313" key="8">
    <source>
        <dbReference type="EMBL" id="KAF7768112.1"/>
    </source>
</evidence>
<dbReference type="AlphaFoldDB" id="A0A8H7EZ68"/>
<comment type="subcellular location">
    <subcellularLocation>
        <location evidence="1">Cell membrane</location>
        <topology evidence="1">Multi-pass membrane protein</topology>
    </subcellularLocation>
</comment>
<feature type="transmembrane region" description="Helical" evidence="6">
    <location>
        <begin position="36"/>
        <end position="57"/>
    </location>
</feature>
<name>A0A8H7EZ68_AGABI</name>
<feature type="transmembrane region" description="Helical" evidence="6">
    <location>
        <begin position="69"/>
        <end position="93"/>
    </location>
</feature>